<dbReference type="AlphaFoldDB" id="A0A371FTD9"/>
<keyword evidence="3" id="KW-1185">Reference proteome</keyword>
<evidence type="ECO:0000313" key="2">
    <source>
        <dbReference type="EMBL" id="RDX81619.1"/>
    </source>
</evidence>
<dbReference type="GO" id="GO:0061908">
    <property type="term" value="C:phagophore"/>
    <property type="evidence" value="ECO:0007669"/>
    <property type="project" value="TreeGrafter"/>
</dbReference>
<evidence type="ECO:0000313" key="3">
    <source>
        <dbReference type="Proteomes" id="UP000257109"/>
    </source>
</evidence>
<dbReference type="InterPro" id="IPR053273">
    <property type="entry name" value="CST_Regulator"/>
</dbReference>
<evidence type="ECO:0000256" key="1">
    <source>
        <dbReference type="SAM" id="MobiDB-lite"/>
    </source>
</evidence>
<dbReference type="PANTHER" id="PTHR34659:SF1">
    <property type="entry name" value="PROTEIN EGT2"/>
    <property type="match status" value="1"/>
</dbReference>
<comment type="caution">
    <text evidence="2">The sequence shown here is derived from an EMBL/GenBank/DDBJ whole genome shotgun (WGS) entry which is preliminary data.</text>
</comment>
<accession>A0A371FTD9</accession>
<feature type="non-terminal residue" evidence="2">
    <location>
        <position position="1"/>
    </location>
</feature>
<feature type="region of interest" description="Disordered" evidence="1">
    <location>
        <begin position="270"/>
        <end position="296"/>
    </location>
</feature>
<name>A0A371FTD9_MUCPR</name>
<reference evidence="2" key="1">
    <citation type="submission" date="2018-05" db="EMBL/GenBank/DDBJ databases">
        <title>Draft genome of Mucuna pruriens seed.</title>
        <authorList>
            <person name="Nnadi N.E."/>
            <person name="Vos R."/>
            <person name="Hasami M.H."/>
            <person name="Devisetty U.K."/>
            <person name="Aguiy J.C."/>
        </authorList>
    </citation>
    <scope>NUCLEOTIDE SEQUENCE [LARGE SCALE GENOMIC DNA]</scope>
    <source>
        <strain evidence="2">JCA_2017</strain>
    </source>
</reference>
<gene>
    <name evidence="2" type="ORF">CR513_37683</name>
</gene>
<dbReference type="GO" id="GO:0006950">
    <property type="term" value="P:response to stress"/>
    <property type="evidence" value="ECO:0007669"/>
    <property type="project" value="TreeGrafter"/>
</dbReference>
<dbReference type="EMBL" id="QJKJ01007874">
    <property type="protein sequence ID" value="RDX81619.1"/>
    <property type="molecule type" value="Genomic_DNA"/>
</dbReference>
<proteinExistence type="predicted"/>
<sequence length="296" mass="33011">MNSSTSELLSSQSSDSGCEVSIRINGSIDENAGKNSSLIVGEENAMNSSTSKVSSRCLDEEESIKVSLFSESSDVFDEDTHGILVEVSLDDSVSNERPITKTESVCFKSSITSDSSLYSKSLGGYSFETESCINNSGDDTLCISDCSMVHLCFESSPHVAGQTMESQVGLVFSDYCQSIESNDKSLDSYIDSTFYNIRLNDRKHEESCVYVDDSELYAVSFRIRKLRSYKKRIQDAFTSKKRLVKEYEQLAIWYGDADIMPSKGFSQTSLPFSSKTDMDSENMEEQHDSESEWELL</sequence>
<protein>
    <submittedName>
        <fullName evidence="2">Uncharacterized protein</fullName>
    </submittedName>
</protein>
<dbReference type="Proteomes" id="UP000257109">
    <property type="component" value="Unassembled WGS sequence"/>
</dbReference>
<dbReference type="PANTHER" id="PTHR34659">
    <property type="entry name" value="BNAA05G11610D PROTEIN"/>
    <property type="match status" value="1"/>
</dbReference>
<dbReference type="STRING" id="157652.A0A371FTD9"/>
<organism evidence="2 3">
    <name type="scientific">Mucuna pruriens</name>
    <name type="common">Velvet bean</name>
    <name type="synonym">Dolichos pruriens</name>
    <dbReference type="NCBI Taxonomy" id="157652"/>
    <lineage>
        <taxon>Eukaryota</taxon>
        <taxon>Viridiplantae</taxon>
        <taxon>Streptophyta</taxon>
        <taxon>Embryophyta</taxon>
        <taxon>Tracheophyta</taxon>
        <taxon>Spermatophyta</taxon>
        <taxon>Magnoliopsida</taxon>
        <taxon>eudicotyledons</taxon>
        <taxon>Gunneridae</taxon>
        <taxon>Pentapetalae</taxon>
        <taxon>rosids</taxon>
        <taxon>fabids</taxon>
        <taxon>Fabales</taxon>
        <taxon>Fabaceae</taxon>
        <taxon>Papilionoideae</taxon>
        <taxon>50 kb inversion clade</taxon>
        <taxon>NPAAA clade</taxon>
        <taxon>indigoferoid/millettioid clade</taxon>
        <taxon>Phaseoleae</taxon>
        <taxon>Mucuna</taxon>
    </lineage>
</organism>
<dbReference type="GO" id="GO:0005776">
    <property type="term" value="C:autophagosome"/>
    <property type="evidence" value="ECO:0007669"/>
    <property type="project" value="TreeGrafter"/>
</dbReference>
<dbReference type="OrthoDB" id="1644512at2759"/>